<evidence type="ECO:0000256" key="6">
    <source>
        <dbReference type="ARBA" id="ARBA00022884"/>
    </source>
</evidence>
<name>E4Z2K4_OIKDI</name>
<keyword evidence="5 9" id="KW-0819">tRNA processing</keyword>
<evidence type="ECO:0000256" key="2">
    <source>
        <dbReference type="ARBA" id="ARBA00022603"/>
    </source>
</evidence>
<dbReference type="InterPro" id="IPR029063">
    <property type="entry name" value="SAM-dependent_MTases_sf"/>
</dbReference>
<dbReference type="SUPFAM" id="SSF53335">
    <property type="entry name" value="S-adenosyl-L-methionine-dependent methyltransferases"/>
    <property type="match status" value="1"/>
</dbReference>
<comment type="catalytic activity">
    <reaction evidence="8 9">
        <text>guanosine(26) in tRNA + 2 S-adenosyl-L-methionine = N(2)-dimethylguanosine(26) in tRNA + 2 S-adenosyl-L-homocysteine + 2 H(+)</text>
        <dbReference type="Rhea" id="RHEA:43140"/>
        <dbReference type="Rhea" id="RHEA-COMP:10359"/>
        <dbReference type="Rhea" id="RHEA-COMP:10360"/>
        <dbReference type="ChEBI" id="CHEBI:15378"/>
        <dbReference type="ChEBI" id="CHEBI:57856"/>
        <dbReference type="ChEBI" id="CHEBI:59789"/>
        <dbReference type="ChEBI" id="CHEBI:74269"/>
        <dbReference type="ChEBI" id="CHEBI:74513"/>
        <dbReference type="EC" id="2.1.1.216"/>
    </reaction>
</comment>
<dbReference type="PANTHER" id="PTHR10631">
    <property type="entry name" value="N 2 ,N 2 -DIMETHYLGUANOSINE TRNA METHYLTRANSFERASE"/>
    <property type="match status" value="1"/>
</dbReference>
<dbReference type="GO" id="GO:0160104">
    <property type="term" value="F:tRNA (guanine(26)-N2)-dimethyltransferase activity"/>
    <property type="evidence" value="ECO:0007669"/>
    <property type="project" value="UniProtKB-UniRule"/>
</dbReference>
<organism evidence="11">
    <name type="scientific">Oikopleura dioica</name>
    <name type="common">Tunicate</name>
    <dbReference type="NCBI Taxonomy" id="34765"/>
    <lineage>
        <taxon>Eukaryota</taxon>
        <taxon>Metazoa</taxon>
        <taxon>Chordata</taxon>
        <taxon>Tunicata</taxon>
        <taxon>Appendicularia</taxon>
        <taxon>Copelata</taxon>
        <taxon>Oikopleuridae</taxon>
        <taxon>Oikopleura</taxon>
    </lineage>
</organism>
<dbReference type="InterPro" id="IPR002905">
    <property type="entry name" value="Trm1"/>
</dbReference>
<evidence type="ECO:0000256" key="3">
    <source>
        <dbReference type="ARBA" id="ARBA00022679"/>
    </source>
</evidence>
<feature type="non-terminal residue" evidence="11">
    <location>
        <position position="1"/>
    </location>
</feature>
<reference evidence="11" key="1">
    <citation type="journal article" date="2010" name="Science">
        <title>Plasticity of animal genome architecture unmasked by rapid evolution of a pelagic tunicate.</title>
        <authorList>
            <person name="Denoeud F."/>
            <person name="Henriet S."/>
            <person name="Mungpakdee S."/>
            <person name="Aury J.M."/>
            <person name="Da Silva C."/>
            <person name="Brinkmann H."/>
            <person name="Mikhaleva J."/>
            <person name="Olsen L.C."/>
            <person name="Jubin C."/>
            <person name="Canestro C."/>
            <person name="Bouquet J.M."/>
            <person name="Danks G."/>
            <person name="Poulain J."/>
            <person name="Campsteijn C."/>
            <person name="Adamski M."/>
            <person name="Cross I."/>
            <person name="Yadetie F."/>
            <person name="Muffato M."/>
            <person name="Louis A."/>
            <person name="Butcher S."/>
            <person name="Tsagkogeorga G."/>
            <person name="Konrad A."/>
            <person name="Singh S."/>
            <person name="Jensen M.F."/>
            <person name="Cong E.H."/>
            <person name="Eikeseth-Otteraa H."/>
            <person name="Noel B."/>
            <person name="Anthouard V."/>
            <person name="Porcel B.M."/>
            <person name="Kachouri-Lafond R."/>
            <person name="Nishino A."/>
            <person name="Ugolini M."/>
            <person name="Chourrout P."/>
            <person name="Nishida H."/>
            <person name="Aasland R."/>
            <person name="Huzurbazar S."/>
            <person name="Westhof E."/>
            <person name="Delsuc F."/>
            <person name="Lehrach H."/>
            <person name="Reinhardt R."/>
            <person name="Weissenbach J."/>
            <person name="Roy S.W."/>
            <person name="Artiguenave F."/>
            <person name="Postlethwait J.H."/>
            <person name="Manak J.R."/>
            <person name="Thompson E.M."/>
            <person name="Jaillon O."/>
            <person name="Du Pasquier L."/>
            <person name="Boudinot P."/>
            <person name="Liberles D.A."/>
            <person name="Volff J.N."/>
            <person name="Philippe H."/>
            <person name="Lenhard B."/>
            <person name="Roest Crollius H."/>
            <person name="Wincker P."/>
            <person name="Chourrout D."/>
        </authorList>
    </citation>
    <scope>NUCLEOTIDE SEQUENCE [LARGE SCALE GENOMIC DNA]</scope>
</reference>
<evidence type="ECO:0000256" key="1">
    <source>
        <dbReference type="ARBA" id="ARBA00022555"/>
    </source>
</evidence>
<keyword evidence="3 9" id="KW-0808">Transferase</keyword>
<dbReference type="FunFam" id="3.40.50.150:FF:000051">
    <property type="entry name" value="tRNA (guanine(26)-N(2))-dimethyltransferase"/>
    <property type="match status" value="1"/>
</dbReference>
<protein>
    <recommendedName>
        <fullName evidence="7 9">tRNA (guanine(26)-N(2))-dimethyltransferase</fullName>
        <ecNumber evidence="7 9">2.1.1.216</ecNumber>
    </recommendedName>
</protein>
<dbReference type="Proteomes" id="UP000011014">
    <property type="component" value="Unassembled WGS sequence"/>
</dbReference>
<evidence type="ECO:0000256" key="5">
    <source>
        <dbReference type="ARBA" id="ARBA00022694"/>
    </source>
</evidence>
<proteinExistence type="inferred from homology"/>
<feature type="compositionally biased region" description="Basic and acidic residues" evidence="10">
    <location>
        <begin position="523"/>
        <end position="539"/>
    </location>
</feature>
<dbReference type="GO" id="GO:0002940">
    <property type="term" value="P:tRNA N2-guanine methylation"/>
    <property type="evidence" value="ECO:0007669"/>
    <property type="project" value="TreeGrafter"/>
</dbReference>
<evidence type="ECO:0000256" key="10">
    <source>
        <dbReference type="SAM" id="MobiDB-lite"/>
    </source>
</evidence>
<evidence type="ECO:0000256" key="8">
    <source>
        <dbReference type="ARBA" id="ARBA00051897"/>
    </source>
</evidence>
<evidence type="ECO:0000313" key="11">
    <source>
        <dbReference type="EMBL" id="CBY41932.1"/>
    </source>
</evidence>
<feature type="compositionally biased region" description="Basic residues" evidence="10">
    <location>
        <begin position="544"/>
        <end position="559"/>
    </location>
</feature>
<feature type="region of interest" description="Disordered" evidence="10">
    <location>
        <begin position="510"/>
        <end position="578"/>
    </location>
</feature>
<sequence>KCLQVANLFYLMVDPDKTGHEEAEMVPEGFKFIKEGKARIIYPSNEDADDVPAFYNPAQVFNRDLSCAVLEEFAVQYKEKNKDFIDKMNSEKKAENPDAEPWKFRTLEALSASGLRSCRYALECDTVDRIIANDISVSAVQEIHRNSKFNDCEKKIEIANKDAIELMALRRAPKLNVPVIDLDPYGSATPFLDSAVQAVNYGGMLMVTCTDMGVLAGNHPEACFAKYGSFPLKAHFCHEQAIRIVLYSIERAANRYGRYIEPLISLHLDFFIRVFVRVHHGKKHVKLSCTKVGNVCRDPQSHGFTHYTLGELQKTENGSKYVPPQVKTASSVPYATNLKQGGPMWLGPLHNHEFVRAVQSRIEDCDENVWTTKVRLCGLLEACLEELNDVPLYYHMQKDFGIVLKFSLMKQQILRSAIINAGYRVSSSHATTDIIKTDAPLNVIWDILRAYVKSKTEDLNLDKVDEHHVKRKILTDVQGDTKISFDIAQDKGLKAIKNVIRFPPLPANWGPKAAARMQMQEGQKLDGKKKTSENKDNDGGVRQLSKRQRIKQNKRAKRRKTEENVPVDPDPALSTSMD</sequence>
<evidence type="ECO:0000256" key="7">
    <source>
        <dbReference type="ARBA" id="ARBA00039099"/>
    </source>
</evidence>
<dbReference type="FunFam" id="3.30.56.70:FF:000001">
    <property type="entry name" value="tRNA (guanine(26)-N(2))-dimethyltransferase"/>
    <property type="match status" value="1"/>
</dbReference>
<dbReference type="Gene3D" id="3.40.50.150">
    <property type="entry name" value="Vaccinia Virus protein VP39"/>
    <property type="match status" value="1"/>
</dbReference>
<accession>E4Z2K4</accession>
<keyword evidence="2 9" id="KW-0489">Methyltransferase</keyword>
<dbReference type="NCBIfam" id="TIGR00308">
    <property type="entry name" value="TRM1"/>
    <property type="match status" value="1"/>
</dbReference>
<dbReference type="EC" id="2.1.1.216" evidence="7 9"/>
<gene>
    <name evidence="11" type="ORF">GSOID_T00024031001</name>
</gene>
<dbReference type="Gene3D" id="3.30.56.70">
    <property type="entry name" value="N2,N2-dimethylguanosine tRNA methyltransferase, C-terminal domain"/>
    <property type="match status" value="1"/>
</dbReference>
<dbReference type="GO" id="GO:0000049">
    <property type="term" value="F:tRNA binding"/>
    <property type="evidence" value="ECO:0007669"/>
    <property type="project" value="UniProtKB-UniRule"/>
</dbReference>
<dbReference type="EMBL" id="FN656744">
    <property type="protein sequence ID" value="CBY41932.1"/>
    <property type="molecule type" value="Genomic_DNA"/>
</dbReference>
<keyword evidence="4 9" id="KW-0949">S-adenosyl-L-methionine</keyword>
<dbReference type="GO" id="GO:0005634">
    <property type="term" value="C:nucleus"/>
    <property type="evidence" value="ECO:0007669"/>
    <property type="project" value="TreeGrafter"/>
</dbReference>
<evidence type="ECO:0000256" key="4">
    <source>
        <dbReference type="ARBA" id="ARBA00022691"/>
    </source>
</evidence>
<keyword evidence="6 9" id="KW-0694">RNA-binding</keyword>
<comment type="similarity">
    <text evidence="9">Belongs to the class I-like SAM-binding methyltransferase superfamily. Trm1 family.</text>
</comment>
<dbReference type="AlphaFoldDB" id="E4Z2K4"/>
<dbReference type="PANTHER" id="PTHR10631:SF3">
    <property type="entry name" value="TRNA (GUANINE(26)-N(2))-DIMETHYLTRANSFERASE"/>
    <property type="match status" value="1"/>
</dbReference>
<keyword evidence="1 9" id="KW-0820">tRNA-binding</keyword>
<dbReference type="PROSITE" id="PS51626">
    <property type="entry name" value="SAM_MT_TRM1"/>
    <property type="match status" value="1"/>
</dbReference>
<evidence type="ECO:0000256" key="9">
    <source>
        <dbReference type="PROSITE-ProRule" id="PRU00958"/>
    </source>
</evidence>
<dbReference type="Pfam" id="PF02005">
    <property type="entry name" value="TRM"/>
    <property type="match status" value="1"/>
</dbReference>
<dbReference type="InterPro" id="IPR042296">
    <property type="entry name" value="tRNA_met_Trm1_C"/>
</dbReference>